<reference evidence="1" key="1">
    <citation type="submission" date="2020-01" db="EMBL/GenBank/DDBJ databases">
        <authorList>
            <person name="Meier V. D."/>
            <person name="Meier V D."/>
        </authorList>
    </citation>
    <scope>NUCLEOTIDE SEQUENCE</scope>
    <source>
        <strain evidence="1">HLG_WM_MAG_06</strain>
    </source>
</reference>
<proteinExistence type="predicted"/>
<evidence type="ECO:0000313" key="1">
    <source>
        <dbReference type="EMBL" id="CAA6812899.1"/>
    </source>
</evidence>
<organism evidence="1">
    <name type="scientific">uncultured Sulfurovum sp</name>
    <dbReference type="NCBI Taxonomy" id="269237"/>
    <lineage>
        <taxon>Bacteria</taxon>
        <taxon>Pseudomonadati</taxon>
        <taxon>Campylobacterota</taxon>
        <taxon>Epsilonproteobacteria</taxon>
        <taxon>Campylobacterales</taxon>
        <taxon>Sulfurovaceae</taxon>
        <taxon>Sulfurovum</taxon>
        <taxon>environmental samples</taxon>
    </lineage>
</organism>
<gene>
    <name evidence="1" type="ORF">HELGO_WM5624</name>
</gene>
<name>A0A6S6SR51_9BACT</name>
<accession>A0A6S6SR51</accession>
<protein>
    <submittedName>
        <fullName evidence="1">Uncharacterized protein</fullName>
    </submittedName>
</protein>
<dbReference type="AlphaFoldDB" id="A0A6S6SR51"/>
<sequence length="102" mass="11849">MENQNLQSLANQINWCKTTKEYFISLNNELHSVSTNYQTTLDELAKRGYMADLLPQLEQMEREFQKSSEILIGHIEQEHLSYIEKQSDGILGALEMITGQRE</sequence>
<dbReference type="EMBL" id="CACVAP010000068">
    <property type="protein sequence ID" value="CAA6812899.1"/>
    <property type="molecule type" value="Genomic_DNA"/>
</dbReference>